<keyword evidence="3" id="KW-1185">Reference proteome</keyword>
<organism evidence="2 3">
    <name type="scientific">Cardamine amara subsp. amara</name>
    <dbReference type="NCBI Taxonomy" id="228776"/>
    <lineage>
        <taxon>Eukaryota</taxon>
        <taxon>Viridiplantae</taxon>
        <taxon>Streptophyta</taxon>
        <taxon>Embryophyta</taxon>
        <taxon>Tracheophyta</taxon>
        <taxon>Spermatophyta</taxon>
        <taxon>Magnoliopsida</taxon>
        <taxon>eudicotyledons</taxon>
        <taxon>Gunneridae</taxon>
        <taxon>Pentapetalae</taxon>
        <taxon>rosids</taxon>
        <taxon>malvids</taxon>
        <taxon>Brassicales</taxon>
        <taxon>Brassicaceae</taxon>
        <taxon>Cardamineae</taxon>
        <taxon>Cardamine</taxon>
    </lineage>
</organism>
<accession>A0ABD1ADS7</accession>
<evidence type="ECO:0000313" key="2">
    <source>
        <dbReference type="EMBL" id="KAL1204943.1"/>
    </source>
</evidence>
<feature type="compositionally biased region" description="Low complexity" evidence="1">
    <location>
        <begin position="34"/>
        <end position="52"/>
    </location>
</feature>
<dbReference type="EMBL" id="JBANAX010000525">
    <property type="protein sequence ID" value="KAL1204943.1"/>
    <property type="molecule type" value="Genomic_DNA"/>
</dbReference>
<feature type="region of interest" description="Disordered" evidence="1">
    <location>
        <begin position="1"/>
        <end position="73"/>
    </location>
</feature>
<proteinExistence type="predicted"/>
<reference evidence="2 3" key="1">
    <citation type="submission" date="2024-04" db="EMBL/GenBank/DDBJ databases">
        <title>Genome assembly C_amara_ONT_v2.</title>
        <authorList>
            <person name="Yant L."/>
            <person name="Moore C."/>
            <person name="Slenker M."/>
        </authorList>
    </citation>
    <scope>NUCLEOTIDE SEQUENCE [LARGE SCALE GENOMIC DNA]</scope>
    <source>
        <tissue evidence="2">Leaf</tissue>
    </source>
</reference>
<dbReference type="AlphaFoldDB" id="A0ABD1ADS7"/>
<protein>
    <submittedName>
        <fullName evidence="2">Pentatricopeptide repeat-containing protein</fullName>
    </submittedName>
</protein>
<evidence type="ECO:0000313" key="3">
    <source>
        <dbReference type="Proteomes" id="UP001558713"/>
    </source>
</evidence>
<dbReference type="Proteomes" id="UP001558713">
    <property type="component" value="Unassembled WGS sequence"/>
</dbReference>
<comment type="caution">
    <text evidence="2">The sequence shown here is derived from an EMBL/GenBank/DDBJ whole genome shotgun (WGS) entry which is preliminary data.</text>
</comment>
<gene>
    <name evidence="2" type="ORF">V5N11_016294</name>
</gene>
<sequence>MEVASSLGFRDLPSLPVTTSLNHRPHRSYRDGAPAKSPARPSRSRRPSTSPAKKSKPFTERDVFPSPKVVISR</sequence>
<name>A0ABD1ADS7_CARAN</name>
<evidence type="ECO:0000256" key="1">
    <source>
        <dbReference type="SAM" id="MobiDB-lite"/>
    </source>
</evidence>